<dbReference type="AlphaFoldDB" id="A0AAV7Y6B2"/>
<organism evidence="3 4">
    <name type="scientific">Anaeramoeba flamelloides</name>
    <dbReference type="NCBI Taxonomy" id="1746091"/>
    <lineage>
        <taxon>Eukaryota</taxon>
        <taxon>Metamonada</taxon>
        <taxon>Anaeramoebidae</taxon>
        <taxon>Anaeramoeba</taxon>
    </lineage>
</organism>
<dbReference type="Pfam" id="PF02145">
    <property type="entry name" value="Rap_GAP"/>
    <property type="match status" value="1"/>
</dbReference>
<gene>
    <name evidence="3" type="ORF">M0812_27806</name>
</gene>
<dbReference type="GO" id="GO:0051056">
    <property type="term" value="P:regulation of small GTPase mediated signal transduction"/>
    <property type="evidence" value="ECO:0007669"/>
    <property type="project" value="InterPro"/>
</dbReference>
<dbReference type="PANTHER" id="PTHR21344">
    <property type="entry name" value="RAL GTPASE-ACTIVATING PROTEIN SUBUNIT BETA"/>
    <property type="match status" value="1"/>
</dbReference>
<evidence type="ECO:0000313" key="3">
    <source>
        <dbReference type="EMBL" id="KAJ3425368.1"/>
    </source>
</evidence>
<dbReference type="InterPro" id="IPR000331">
    <property type="entry name" value="Rap/Ran_GAP_dom"/>
</dbReference>
<feature type="domain" description="Rap-GAP" evidence="2">
    <location>
        <begin position="771"/>
        <end position="983"/>
    </location>
</feature>
<dbReference type="InterPro" id="IPR035974">
    <property type="entry name" value="Rap/Ran-GAP_sf"/>
</dbReference>
<keyword evidence="1" id="KW-0343">GTPase activation</keyword>
<dbReference type="GO" id="GO:0005096">
    <property type="term" value="F:GTPase activator activity"/>
    <property type="evidence" value="ECO:0007669"/>
    <property type="project" value="UniProtKB-KW"/>
</dbReference>
<dbReference type="PANTHER" id="PTHR21344:SF1">
    <property type="entry name" value="RAL GTPASE-ACTIVATING PROTEIN SUBUNIT BETA"/>
    <property type="match status" value="1"/>
</dbReference>
<evidence type="ECO:0000259" key="2">
    <source>
        <dbReference type="PROSITE" id="PS50085"/>
    </source>
</evidence>
<evidence type="ECO:0000313" key="4">
    <source>
        <dbReference type="Proteomes" id="UP001146793"/>
    </source>
</evidence>
<protein>
    <recommendedName>
        <fullName evidence="2">Rap-GAP domain-containing protein</fullName>
    </recommendedName>
</protein>
<dbReference type="SUPFAM" id="SSF111347">
    <property type="entry name" value="Rap/Ran-GAP"/>
    <property type="match status" value="1"/>
</dbReference>
<accession>A0AAV7Y6B2</accession>
<evidence type="ECO:0000256" key="1">
    <source>
        <dbReference type="ARBA" id="ARBA00022468"/>
    </source>
</evidence>
<dbReference type="EMBL" id="JANTQA010000070">
    <property type="protein sequence ID" value="KAJ3425368.1"/>
    <property type="molecule type" value="Genomic_DNA"/>
</dbReference>
<dbReference type="InterPro" id="IPR039930">
    <property type="entry name" value="RALGAPB"/>
</dbReference>
<dbReference type="PROSITE" id="PS50085">
    <property type="entry name" value="RAPGAP"/>
    <property type="match status" value="1"/>
</dbReference>
<proteinExistence type="predicted"/>
<dbReference type="Gene3D" id="3.40.50.11210">
    <property type="entry name" value="Rap/Ran-GAP"/>
    <property type="match status" value="1"/>
</dbReference>
<sequence>MISYSVELLSKTEDFDQVLLTTFHIKWFLEFLGPVFSFPMKESTLIERSLDIYEKLICGERVSQAFLLKRNLFLVDIFGHLSLLFHPRKQATEIEMEKHIFLCKKALDIFELLEKKEPDYVDKKTWIKILNITLGLTDNLFNDSSNSKLIGNPNELNNPKLYYHSMNLMKSVIKLFLQLKEPEKLNKSKNIVKIVQRAEGNSILTLFGDWIFEACSKNDPSFSDGISIAYSSLCEIFLAPQKEKFKEAYINEFFTLIIISFKNYELLNYSEELPFKATIPVYQIRKSALLILKTLVCIPNYFSLLKLEILDQNSQDIVSNGEFFEILRTSISSAFLSEQNSDNIIILLQIMCYVIFETINQKSKLVPLFILTITKFISRPTPMQLNWSVEAFLMGISILRSLSCLVEQLDQTYTQPLKNTVLAFSRSIRNYLEFHQKKFKKEDFKQIIFGILNVICDFIVSSQWIYAYPRVLSEVFHMLYFLIDENEDDENEEIQKTFEKNEESPKKKKEKKKERSIIPKEIKFKALIVFLKISRFTGNFPLKSGPTQMSNQLTEKILKKKLNLSEKEFLQCSRFFIFNQEQLITVVEDSSKKNGKAPKIYFIIRDLVGRNCWSFKFRNYSKMQRSKNQIFKKEEEKEEKEDDEEFCKLRIYPENLNWKEFNQKEYHKLAGFYEFKPQLDESLSKEQELILLFFKHVILSQQRLINTTNFNLEQFQLANLAIKKPNDNYDQQSKEKFYLSRLLLSNLGLLSCLDTNQIQIIDPRENFFTQLDLLDELPQRVQHTVSCIYIPKLENNDLISEKIFSTNKHDHEFNEFIQELGWPIDLFHHNGFCGELDPEKTGENSIYYSDFNSELIFYIPSLMEKCDHQFKQELIGKCSIVILWFEKDLLFEPSSLQNNKNTVFILIKPYYQQMYTVTIHYNQRDVKWTGPLMDNSLINREWLAKIIRISVINMSNEILINNSNNNYKFEDPYFKRQKIVQHISNQFSIQKNNIEFYHKLLSEN</sequence>
<dbReference type="Proteomes" id="UP001146793">
    <property type="component" value="Unassembled WGS sequence"/>
</dbReference>
<name>A0AAV7Y6B2_9EUKA</name>
<comment type="caution">
    <text evidence="3">The sequence shown here is derived from an EMBL/GenBank/DDBJ whole genome shotgun (WGS) entry which is preliminary data.</text>
</comment>
<reference evidence="3" key="1">
    <citation type="submission" date="2022-08" db="EMBL/GenBank/DDBJ databases">
        <title>Novel sulphate-reducing endosymbionts in the free-living metamonad Anaeramoeba.</title>
        <authorList>
            <person name="Jerlstrom-Hultqvist J."/>
            <person name="Cepicka I."/>
            <person name="Gallot-Lavallee L."/>
            <person name="Salas-Leiva D."/>
            <person name="Curtis B.A."/>
            <person name="Zahonova K."/>
            <person name="Pipaliya S."/>
            <person name="Dacks J."/>
            <person name="Roger A.J."/>
        </authorList>
    </citation>
    <scope>NUCLEOTIDE SEQUENCE</scope>
    <source>
        <strain evidence="3">Busselton2</strain>
    </source>
</reference>